<sequence length="359" mass="40709">MSIQMICQRLTKNDTPLSLAMSVLRLPAFTAKPHFKFANFSTQVATPSTTPDRGVATHFLIDKCGLTPEEIAKAFRHCNKLLRAKSSQNMEKVLELLKGCGLTSPAQIRRVVLYNPSFFFRSAERNIQSKLSLLRTVVKEEHLCKLVYADSRIFCSREQRLRSSISLLQKLGVEGEALSEILAWHPHLLTASEEKVTESFKQVEDLGFKKGSKMFRIALGAYFGLGKEKLDRKLQCLSSLGFSKQQVLYLASQRPLILTLSEEKLKRNVDFLVKTVGLPLADIAKYPDLFANSLETRMIPRYRVLEAIKSMQVQASKRRMCFPKIIGLTESRFLEVYVNSNAEFSSVLQDIYCRGKLES</sequence>
<reference evidence="4" key="1">
    <citation type="submission" date="2010-04" db="EMBL/GenBank/DDBJ databases">
        <authorList>
            <person name="Reid K.E."/>
            <person name="Liao N."/>
            <person name="Chan S."/>
            <person name="Docking R."/>
            <person name="Taylor G."/>
            <person name="Moore R."/>
            <person name="Mayo M."/>
            <person name="Munro S."/>
            <person name="King J."/>
            <person name="Yanchuk A."/>
            <person name="Holt R."/>
            <person name="Jones S."/>
            <person name="Marra M."/>
            <person name="Ritland C.E."/>
            <person name="Ritland K."/>
            <person name="Bohlmann J."/>
        </authorList>
    </citation>
    <scope>NUCLEOTIDE SEQUENCE</scope>
    <source>
        <tissue evidence="4">Bud</tissue>
    </source>
</reference>
<accession>D5AC01</accession>
<proteinExistence type="evidence at transcript level"/>
<keyword evidence="3" id="KW-0809">Transit peptide</keyword>
<evidence type="ECO:0000313" key="4">
    <source>
        <dbReference type="EMBL" id="ADE77070.1"/>
    </source>
</evidence>
<dbReference type="EMBL" id="BT123771">
    <property type="protein sequence ID" value="ADE77070.1"/>
    <property type="molecule type" value="mRNA"/>
</dbReference>
<dbReference type="FunFam" id="1.25.70.10:FF:000001">
    <property type="entry name" value="Mitochondrial transcription termination factor-like"/>
    <property type="match status" value="1"/>
</dbReference>
<name>D5AC01_PICSI</name>
<dbReference type="AlphaFoldDB" id="D5AC01"/>
<dbReference type="OMA" id="SEILAWH"/>
<dbReference type="SMART" id="SM00733">
    <property type="entry name" value="Mterf"/>
    <property type="match status" value="7"/>
</dbReference>
<dbReference type="Gene3D" id="1.25.70.10">
    <property type="entry name" value="Transcription termination factor 3, mitochondrial"/>
    <property type="match status" value="2"/>
</dbReference>
<dbReference type="PANTHER" id="PTHR13068:SF173">
    <property type="entry name" value="EMB|CAB62602.1"/>
    <property type="match status" value="1"/>
</dbReference>
<dbReference type="Pfam" id="PF02536">
    <property type="entry name" value="mTERF"/>
    <property type="match status" value="1"/>
</dbReference>
<keyword evidence="2" id="KW-0804">Transcription</keyword>
<organism evidence="4">
    <name type="scientific">Picea sitchensis</name>
    <name type="common">Sitka spruce</name>
    <name type="synonym">Pinus sitchensis</name>
    <dbReference type="NCBI Taxonomy" id="3332"/>
    <lineage>
        <taxon>Eukaryota</taxon>
        <taxon>Viridiplantae</taxon>
        <taxon>Streptophyta</taxon>
        <taxon>Embryophyta</taxon>
        <taxon>Tracheophyta</taxon>
        <taxon>Spermatophyta</taxon>
        <taxon>Pinopsida</taxon>
        <taxon>Pinidae</taxon>
        <taxon>Conifers I</taxon>
        <taxon>Pinales</taxon>
        <taxon>Pinaceae</taxon>
        <taxon>Picea</taxon>
    </lineage>
</organism>
<evidence type="ECO:0000256" key="3">
    <source>
        <dbReference type="ARBA" id="ARBA00022946"/>
    </source>
</evidence>
<protein>
    <submittedName>
        <fullName evidence="4">Uncharacterized protein</fullName>
    </submittedName>
</protein>
<evidence type="ECO:0000256" key="1">
    <source>
        <dbReference type="ARBA" id="ARBA00007692"/>
    </source>
</evidence>
<dbReference type="PANTHER" id="PTHR13068">
    <property type="entry name" value="CGI-12 PROTEIN-RELATED"/>
    <property type="match status" value="1"/>
</dbReference>
<dbReference type="GO" id="GO:0003676">
    <property type="term" value="F:nucleic acid binding"/>
    <property type="evidence" value="ECO:0007669"/>
    <property type="project" value="InterPro"/>
</dbReference>
<keyword evidence="2" id="KW-0806">Transcription termination</keyword>
<dbReference type="GO" id="GO:0006353">
    <property type="term" value="P:DNA-templated transcription termination"/>
    <property type="evidence" value="ECO:0007669"/>
    <property type="project" value="UniProtKB-KW"/>
</dbReference>
<evidence type="ECO:0000256" key="2">
    <source>
        <dbReference type="ARBA" id="ARBA00022472"/>
    </source>
</evidence>
<dbReference type="InterPro" id="IPR003690">
    <property type="entry name" value="MTERF"/>
</dbReference>
<keyword evidence="2" id="KW-0805">Transcription regulation</keyword>
<dbReference type="InterPro" id="IPR038538">
    <property type="entry name" value="MTERF_sf"/>
</dbReference>
<comment type="similarity">
    <text evidence="1">Belongs to the mTERF family.</text>
</comment>